<dbReference type="GO" id="GO:0033387">
    <property type="term" value="P:putrescine biosynthetic process from arginine, via ornithine"/>
    <property type="evidence" value="ECO:0007669"/>
    <property type="project" value="TreeGrafter"/>
</dbReference>
<dbReference type="SUPFAM" id="SSF51419">
    <property type="entry name" value="PLP-binding barrel"/>
    <property type="match status" value="1"/>
</dbReference>
<dbReference type="EMBL" id="MN739745">
    <property type="protein sequence ID" value="QHT24494.1"/>
    <property type="molecule type" value="Genomic_DNA"/>
</dbReference>
<sequence>MSTDEYQYQQLPELYDVSYVNGYEDEQLKVYKFNSPSDVYDIISYFLEIKSSNDHFYIVDIKKILEKYNLWMKELPFILPFYAIKSNPDPMILKLLSSMGCGFDCASKSEIIEAISYVDHDKIIYANPCKEITQIQFARQKKVDLLTFDSEAELHKIKIHHPKAKLVMRLKVDDSGSVCQFSTKFGCDPDEAKTLLNLINVLELNLVGVSFHIGSNCGKPGYYKKALENARKVFDMAKADFGFELNLLDIGGGFPGYDSQTQLEFSQIASEIRESVDTIFGDIKDKVTFIAEPGRFFCTTSHTLVCNIIGLKKKVNKKTGEKQYQYTINEGLYGSFSAIKFDYANPNIKPFSGRDQTDLYPSIIFGPTCDSLDKLSENAMLPEMTIGDWCFVENFGAYTRASSTNFNGFTPGKVYYVLID</sequence>
<evidence type="ECO:0000256" key="7">
    <source>
        <dbReference type="ARBA" id="ARBA00049127"/>
    </source>
</evidence>
<dbReference type="PANTHER" id="PTHR11482:SF6">
    <property type="entry name" value="ORNITHINE DECARBOXYLASE 1-RELATED"/>
    <property type="match status" value="1"/>
</dbReference>
<evidence type="ECO:0000256" key="5">
    <source>
        <dbReference type="ARBA" id="ARBA00034115"/>
    </source>
</evidence>
<comment type="cofactor">
    <cofactor evidence="1">
        <name>pyridoxal 5'-phosphate</name>
        <dbReference type="ChEBI" id="CHEBI:597326"/>
    </cofactor>
</comment>
<dbReference type="InterPro" id="IPR009006">
    <property type="entry name" value="Ala_racemase/Decarboxylase_C"/>
</dbReference>
<accession>A0A6C0E601</accession>
<dbReference type="AlphaFoldDB" id="A0A6C0E601"/>
<reference evidence="10" key="1">
    <citation type="journal article" date="2020" name="Nature">
        <title>Giant virus diversity and host interactions through global metagenomics.</title>
        <authorList>
            <person name="Schulz F."/>
            <person name="Roux S."/>
            <person name="Paez-Espino D."/>
            <person name="Jungbluth S."/>
            <person name="Walsh D.A."/>
            <person name="Denef V.J."/>
            <person name="McMahon K.D."/>
            <person name="Konstantinidis K.T."/>
            <person name="Eloe-Fadrosh E.A."/>
            <person name="Kyrpides N.C."/>
            <person name="Woyke T."/>
        </authorList>
    </citation>
    <scope>NUCLEOTIDE SEQUENCE</scope>
    <source>
        <strain evidence="10">GVMAG-M-3300023179-150</strain>
    </source>
</reference>
<name>A0A6C0E601_9ZZZZ</name>
<proteinExistence type="inferred from homology"/>
<dbReference type="FunFam" id="3.20.20.10:FF:000005">
    <property type="entry name" value="Ornithine decarboxylase"/>
    <property type="match status" value="1"/>
</dbReference>
<dbReference type="EC" id="4.1.1.17" evidence="6"/>
<dbReference type="SUPFAM" id="SSF50621">
    <property type="entry name" value="Alanine racemase C-terminal domain-like"/>
    <property type="match status" value="1"/>
</dbReference>
<dbReference type="InterPro" id="IPR022644">
    <property type="entry name" value="De-COase2_N"/>
</dbReference>
<evidence type="ECO:0000313" key="10">
    <source>
        <dbReference type="EMBL" id="QHT24494.1"/>
    </source>
</evidence>
<dbReference type="InterPro" id="IPR002433">
    <property type="entry name" value="Orn_de-COase"/>
</dbReference>
<evidence type="ECO:0000256" key="2">
    <source>
        <dbReference type="ARBA" id="ARBA00008872"/>
    </source>
</evidence>
<dbReference type="Pfam" id="PF02784">
    <property type="entry name" value="Orn_Arg_deC_N"/>
    <property type="match status" value="1"/>
</dbReference>
<dbReference type="PRINTS" id="PR01182">
    <property type="entry name" value="ORNDCRBXLASE"/>
</dbReference>
<protein>
    <recommendedName>
        <fullName evidence="6">ornithine decarboxylase</fullName>
        <ecNumber evidence="6">4.1.1.17</ecNumber>
    </recommendedName>
</protein>
<dbReference type="InterPro" id="IPR000183">
    <property type="entry name" value="Orn/DAP/Arg_de-COase"/>
</dbReference>
<dbReference type="GO" id="GO:0005737">
    <property type="term" value="C:cytoplasm"/>
    <property type="evidence" value="ECO:0007669"/>
    <property type="project" value="TreeGrafter"/>
</dbReference>
<dbReference type="InterPro" id="IPR029066">
    <property type="entry name" value="PLP-binding_barrel"/>
</dbReference>
<evidence type="ECO:0000259" key="9">
    <source>
        <dbReference type="Pfam" id="PF02784"/>
    </source>
</evidence>
<dbReference type="PROSITE" id="PS00879">
    <property type="entry name" value="ODR_DC_2_2"/>
    <property type="match status" value="1"/>
</dbReference>
<keyword evidence="4" id="KW-0456">Lyase</keyword>
<evidence type="ECO:0000259" key="8">
    <source>
        <dbReference type="Pfam" id="PF00278"/>
    </source>
</evidence>
<dbReference type="InterPro" id="IPR022643">
    <property type="entry name" value="De-COase2_C"/>
</dbReference>
<evidence type="ECO:0000256" key="4">
    <source>
        <dbReference type="ARBA" id="ARBA00023239"/>
    </source>
</evidence>
<dbReference type="GO" id="GO:0004586">
    <property type="term" value="F:ornithine decarboxylase activity"/>
    <property type="evidence" value="ECO:0007669"/>
    <property type="project" value="UniProtKB-EC"/>
</dbReference>
<dbReference type="PROSITE" id="PS00878">
    <property type="entry name" value="ODR_DC_2_1"/>
    <property type="match status" value="1"/>
</dbReference>
<dbReference type="InterPro" id="IPR022657">
    <property type="entry name" value="De-COase2_CS"/>
</dbReference>
<dbReference type="PRINTS" id="PR01179">
    <property type="entry name" value="ODADCRBXLASE"/>
</dbReference>
<dbReference type="PANTHER" id="PTHR11482">
    <property type="entry name" value="ARGININE/DIAMINOPIMELATE/ORNITHINE DECARBOXYLASE"/>
    <property type="match status" value="1"/>
</dbReference>
<feature type="domain" description="Orn/DAP/Arg decarboxylase 2 C-terminal" evidence="8">
    <location>
        <begin position="60"/>
        <end position="396"/>
    </location>
</feature>
<evidence type="ECO:0000256" key="3">
    <source>
        <dbReference type="ARBA" id="ARBA00022898"/>
    </source>
</evidence>
<dbReference type="Gene3D" id="2.40.37.10">
    <property type="entry name" value="Lyase, Ornithine Decarboxylase, Chain A, domain 1"/>
    <property type="match status" value="1"/>
</dbReference>
<dbReference type="CDD" id="cd00622">
    <property type="entry name" value="PLPDE_III_ODC"/>
    <property type="match status" value="1"/>
</dbReference>
<evidence type="ECO:0000256" key="1">
    <source>
        <dbReference type="ARBA" id="ARBA00001933"/>
    </source>
</evidence>
<comment type="pathway">
    <text evidence="5">Amine and polyamine biosynthesis; putrescine biosynthesis via L-ornithine pathway; putrescine from L-ornithine: step 1/1.</text>
</comment>
<comment type="catalytic activity">
    <reaction evidence="7">
        <text>L-ornithine + H(+) = putrescine + CO2</text>
        <dbReference type="Rhea" id="RHEA:22964"/>
        <dbReference type="ChEBI" id="CHEBI:15378"/>
        <dbReference type="ChEBI" id="CHEBI:16526"/>
        <dbReference type="ChEBI" id="CHEBI:46911"/>
        <dbReference type="ChEBI" id="CHEBI:326268"/>
        <dbReference type="EC" id="4.1.1.17"/>
    </reaction>
</comment>
<organism evidence="10">
    <name type="scientific">viral metagenome</name>
    <dbReference type="NCBI Taxonomy" id="1070528"/>
    <lineage>
        <taxon>unclassified sequences</taxon>
        <taxon>metagenomes</taxon>
        <taxon>organismal metagenomes</taxon>
    </lineage>
</organism>
<keyword evidence="3" id="KW-0663">Pyridoxal phosphate</keyword>
<comment type="similarity">
    <text evidence="2">Belongs to the Orn/Lys/Arg decarboxylase class-II family.</text>
</comment>
<evidence type="ECO:0000256" key="6">
    <source>
        <dbReference type="ARBA" id="ARBA00034138"/>
    </source>
</evidence>
<dbReference type="Gene3D" id="3.20.20.10">
    <property type="entry name" value="Alanine racemase"/>
    <property type="match status" value="1"/>
</dbReference>
<dbReference type="Pfam" id="PF00278">
    <property type="entry name" value="Orn_DAP_Arg_deC"/>
    <property type="match status" value="1"/>
</dbReference>
<feature type="domain" description="Orn/DAP/Arg decarboxylase 2 N-terminal" evidence="9">
    <location>
        <begin position="62"/>
        <end position="298"/>
    </location>
</feature>
<dbReference type="InterPro" id="IPR022653">
    <property type="entry name" value="De-COase2_pyr-phos_BS"/>
</dbReference>